<dbReference type="RefSeq" id="WP_203242181.1">
    <property type="nucleotide sequence ID" value="NZ_JAFBRH010000002.1"/>
</dbReference>
<dbReference type="AlphaFoldDB" id="A0AAE3B656"/>
<dbReference type="PANTHER" id="PTHR42850:SF4">
    <property type="entry name" value="ZINC-DEPENDENT ENDOPOLYPHOSPHATASE"/>
    <property type="match status" value="1"/>
</dbReference>
<dbReference type="InterPro" id="IPR004843">
    <property type="entry name" value="Calcineurin-like_PHP"/>
</dbReference>
<comment type="caution">
    <text evidence="2">The sequence shown here is derived from an EMBL/GenBank/DDBJ whole genome shotgun (WGS) entry which is preliminary data.</text>
</comment>
<dbReference type="Gene3D" id="3.60.21.10">
    <property type="match status" value="1"/>
</dbReference>
<dbReference type="GO" id="GO:0016791">
    <property type="term" value="F:phosphatase activity"/>
    <property type="evidence" value="ECO:0007669"/>
    <property type="project" value="TreeGrafter"/>
</dbReference>
<accession>A0AAE3B656</accession>
<dbReference type="Proteomes" id="UP000732193">
    <property type="component" value="Unassembled WGS sequence"/>
</dbReference>
<dbReference type="SUPFAM" id="SSF56300">
    <property type="entry name" value="Metallo-dependent phosphatases"/>
    <property type="match status" value="1"/>
</dbReference>
<organism evidence="2 3">
    <name type="scientific">Sulfitobacter geojensis</name>
    <dbReference type="NCBI Taxonomy" id="1342299"/>
    <lineage>
        <taxon>Bacteria</taxon>
        <taxon>Pseudomonadati</taxon>
        <taxon>Pseudomonadota</taxon>
        <taxon>Alphaproteobacteria</taxon>
        <taxon>Rhodobacterales</taxon>
        <taxon>Roseobacteraceae</taxon>
        <taxon>Sulfitobacter</taxon>
    </lineage>
</organism>
<dbReference type="GO" id="GO:0005737">
    <property type="term" value="C:cytoplasm"/>
    <property type="evidence" value="ECO:0007669"/>
    <property type="project" value="TreeGrafter"/>
</dbReference>
<dbReference type="PANTHER" id="PTHR42850">
    <property type="entry name" value="METALLOPHOSPHOESTERASE"/>
    <property type="match status" value="1"/>
</dbReference>
<dbReference type="InterPro" id="IPR029052">
    <property type="entry name" value="Metallo-depent_PP-like"/>
</dbReference>
<dbReference type="GO" id="GO:0008803">
    <property type="term" value="F:bis(5'-nucleosyl)-tetraphosphatase (symmetrical) activity"/>
    <property type="evidence" value="ECO:0007669"/>
    <property type="project" value="TreeGrafter"/>
</dbReference>
<dbReference type="EMBL" id="JAFBRM010000002">
    <property type="protein sequence ID" value="MBM1713937.1"/>
    <property type="molecule type" value="Genomic_DNA"/>
</dbReference>
<feature type="domain" description="Calcineurin-like phosphoesterase" evidence="1">
    <location>
        <begin position="4"/>
        <end position="197"/>
    </location>
</feature>
<evidence type="ECO:0000313" key="2">
    <source>
        <dbReference type="EMBL" id="MBM1713937.1"/>
    </source>
</evidence>
<dbReference type="GO" id="GO:0110154">
    <property type="term" value="P:RNA decapping"/>
    <property type="evidence" value="ECO:0007669"/>
    <property type="project" value="TreeGrafter"/>
</dbReference>
<evidence type="ECO:0000313" key="3">
    <source>
        <dbReference type="Proteomes" id="UP000732193"/>
    </source>
</evidence>
<evidence type="ECO:0000259" key="1">
    <source>
        <dbReference type="Pfam" id="PF00149"/>
    </source>
</evidence>
<dbReference type="Pfam" id="PF00149">
    <property type="entry name" value="Metallophos"/>
    <property type="match status" value="1"/>
</dbReference>
<gene>
    <name evidence="2" type="ORF">JQV55_10215</name>
</gene>
<keyword evidence="3" id="KW-1185">Reference proteome</keyword>
<reference evidence="2 3" key="1">
    <citation type="submission" date="2021-01" db="EMBL/GenBank/DDBJ databases">
        <title>Diatom-associated Roseobacters Show Island Model of Population Structure.</title>
        <authorList>
            <person name="Qu L."/>
            <person name="Feng X."/>
            <person name="Chen Y."/>
            <person name="Li L."/>
            <person name="Wang X."/>
            <person name="Hu Z."/>
            <person name="Wang H."/>
            <person name="Luo H."/>
        </authorList>
    </citation>
    <scope>NUCLEOTIDE SEQUENCE [LARGE SCALE GENOMIC DNA]</scope>
    <source>
        <strain evidence="2 3">TR60-84</strain>
    </source>
</reference>
<protein>
    <submittedName>
        <fullName evidence="2">Serine/threonine protein phosphatase</fullName>
    </submittedName>
</protein>
<sequence length="245" mass="27633">MTTSIYAVGDIHGQLTELHRVLGLIEADGGPDAEIVFLGDYTDRGPDSKGVIDLLVEGQAQGRNWTYLQGNHDRMFHWFMRDYPQHEAYLPVERYWLHPRLGGDTTLASYGLEFTERSRMLDVHKMARDAVPQSHIKFLQEAVLSHETEALFFAHAGIRPGVALAEQDEEDLLWIRKEFHVDPRMHPKLVVHGHTPVDEPRHYGNRVNLDSGAGYGKPMTAAVFEGTDCWVLDAGGRTKLVPNPT</sequence>
<name>A0AAE3B656_9RHOB</name>
<dbReference type="InterPro" id="IPR050126">
    <property type="entry name" value="Ap4A_hydrolase"/>
</dbReference>
<proteinExistence type="predicted"/>
<dbReference type="CDD" id="cd00144">
    <property type="entry name" value="MPP_PPP_family"/>
    <property type="match status" value="1"/>
</dbReference>